<gene>
    <name evidence="2" type="ORF">WR25_25817</name>
</gene>
<dbReference type="EMBL" id="LIAE01008916">
    <property type="protein sequence ID" value="PAV71812.1"/>
    <property type="molecule type" value="Genomic_DNA"/>
</dbReference>
<reference evidence="2 3" key="1">
    <citation type="journal article" date="2017" name="Curr. Biol.">
        <title>Genome architecture and evolution of a unichromosomal asexual nematode.</title>
        <authorList>
            <person name="Fradin H."/>
            <person name="Zegar C."/>
            <person name="Gutwein M."/>
            <person name="Lucas J."/>
            <person name="Kovtun M."/>
            <person name="Corcoran D."/>
            <person name="Baugh L.R."/>
            <person name="Kiontke K."/>
            <person name="Gunsalus K."/>
            <person name="Fitch D.H."/>
            <person name="Piano F."/>
        </authorList>
    </citation>
    <scope>NUCLEOTIDE SEQUENCE [LARGE SCALE GENOMIC DNA]</scope>
    <source>
        <strain evidence="2">PF1309</strain>
    </source>
</reference>
<evidence type="ECO:0000256" key="1">
    <source>
        <dbReference type="SAM" id="SignalP"/>
    </source>
</evidence>
<dbReference type="AlphaFoldDB" id="A0A2A2KD68"/>
<evidence type="ECO:0000313" key="2">
    <source>
        <dbReference type="EMBL" id="PAV71812.1"/>
    </source>
</evidence>
<evidence type="ECO:0000313" key="3">
    <source>
        <dbReference type="Proteomes" id="UP000218231"/>
    </source>
</evidence>
<feature type="chain" id="PRO_5013081669" evidence="1">
    <location>
        <begin position="25"/>
        <end position="105"/>
    </location>
</feature>
<organism evidence="2 3">
    <name type="scientific">Diploscapter pachys</name>
    <dbReference type="NCBI Taxonomy" id="2018661"/>
    <lineage>
        <taxon>Eukaryota</taxon>
        <taxon>Metazoa</taxon>
        <taxon>Ecdysozoa</taxon>
        <taxon>Nematoda</taxon>
        <taxon>Chromadorea</taxon>
        <taxon>Rhabditida</taxon>
        <taxon>Rhabditina</taxon>
        <taxon>Rhabditomorpha</taxon>
        <taxon>Rhabditoidea</taxon>
        <taxon>Rhabditidae</taxon>
        <taxon>Diploscapter</taxon>
    </lineage>
</organism>
<proteinExistence type="predicted"/>
<feature type="signal peptide" evidence="1">
    <location>
        <begin position="1"/>
        <end position="24"/>
    </location>
</feature>
<dbReference type="Proteomes" id="UP000218231">
    <property type="component" value="Unassembled WGS sequence"/>
</dbReference>
<accession>A0A2A2KD68</accession>
<dbReference type="STRING" id="2018661.A0A2A2KD68"/>
<name>A0A2A2KD68_9BILA</name>
<comment type="caution">
    <text evidence="2">The sequence shown here is derived from an EMBL/GenBank/DDBJ whole genome shotgun (WGS) entry which is preliminary data.</text>
</comment>
<dbReference type="OrthoDB" id="5820420at2759"/>
<protein>
    <submittedName>
        <fullName evidence="2">Uncharacterized protein</fullName>
    </submittedName>
</protein>
<keyword evidence="3" id="KW-1185">Reference proteome</keyword>
<sequence length="105" mass="11716">MQYGLAIECALLFLFSLLLLSVSASPLNVFDKRQDLSAFTSAINGAGRLRYGKRAQPFAFPIYSDDELNGAEQEWTSNDMLKRSPVASKLIQSLNGVDRLRFGRK</sequence>
<keyword evidence="1" id="KW-0732">Signal</keyword>